<reference evidence="12 13" key="1">
    <citation type="submission" date="2017-11" db="EMBL/GenBank/DDBJ databases">
        <title>Evolution of Phototrophy in the Chloroflexi Phylum Driven by Horizontal Gene Transfer.</title>
        <authorList>
            <person name="Ward L.M."/>
            <person name="Hemp J."/>
            <person name="Shih P.M."/>
            <person name="Mcglynn S.E."/>
            <person name="Fischer W."/>
        </authorList>
    </citation>
    <scope>NUCLEOTIDE SEQUENCE [LARGE SCALE GENOMIC DNA]</scope>
    <source>
        <strain evidence="12">JP3_13</strain>
    </source>
</reference>
<evidence type="ECO:0000256" key="3">
    <source>
        <dbReference type="ARBA" id="ARBA00007131"/>
    </source>
</evidence>
<evidence type="ECO:0000256" key="9">
    <source>
        <dbReference type="ARBA" id="ARBA00023052"/>
    </source>
</evidence>
<comment type="cofactor">
    <cofactor evidence="1">
        <name>Mg(2+)</name>
        <dbReference type="ChEBI" id="CHEBI:18420"/>
    </cofactor>
</comment>
<dbReference type="GO" id="GO:0006098">
    <property type="term" value="P:pentose-phosphate shunt"/>
    <property type="evidence" value="ECO:0007669"/>
    <property type="project" value="TreeGrafter"/>
</dbReference>
<evidence type="ECO:0000256" key="2">
    <source>
        <dbReference type="ARBA" id="ARBA00001964"/>
    </source>
</evidence>
<dbReference type="Pfam" id="PF22613">
    <property type="entry name" value="Transketolase_C_1"/>
    <property type="match status" value="1"/>
</dbReference>
<comment type="catalytic activity">
    <reaction evidence="10">
        <text>D-sedoheptulose 7-phosphate + D-glyceraldehyde 3-phosphate = aldehydo-D-ribose 5-phosphate + D-xylulose 5-phosphate</text>
        <dbReference type="Rhea" id="RHEA:10508"/>
        <dbReference type="ChEBI" id="CHEBI:57483"/>
        <dbReference type="ChEBI" id="CHEBI:57737"/>
        <dbReference type="ChEBI" id="CHEBI:58273"/>
        <dbReference type="ChEBI" id="CHEBI:59776"/>
        <dbReference type="EC" id="2.2.1.1"/>
    </reaction>
</comment>
<dbReference type="GO" id="GO:0046872">
    <property type="term" value="F:metal ion binding"/>
    <property type="evidence" value="ECO:0007669"/>
    <property type="project" value="UniProtKB-KW"/>
</dbReference>
<comment type="subunit">
    <text evidence="4">Homodimer.</text>
</comment>
<dbReference type="InterPro" id="IPR033247">
    <property type="entry name" value="Transketolase_fam"/>
</dbReference>
<evidence type="ECO:0000259" key="11">
    <source>
        <dbReference type="Pfam" id="PF22613"/>
    </source>
</evidence>
<comment type="caution">
    <text evidence="12">The sequence shown here is derived from an EMBL/GenBank/DDBJ whole genome shotgun (WGS) entry which is preliminary data.</text>
</comment>
<dbReference type="Proteomes" id="UP000229681">
    <property type="component" value="Unassembled WGS sequence"/>
</dbReference>
<evidence type="ECO:0000256" key="8">
    <source>
        <dbReference type="ARBA" id="ARBA00022842"/>
    </source>
</evidence>
<keyword evidence="7" id="KW-0479">Metal-binding</keyword>
<name>A0A2M8P948_9CHLR</name>
<dbReference type="AlphaFoldDB" id="A0A2M8P948"/>
<dbReference type="FunFam" id="3.40.50.920:FF:000003">
    <property type="entry name" value="Transketolase"/>
    <property type="match status" value="1"/>
</dbReference>
<evidence type="ECO:0000256" key="7">
    <source>
        <dbReference type="ARBA" id="ARBA00022723"/>
    </source>
</evidence>
<sequence>ARGAYIKAEAVGGAPEVILIATGSEVSLIMAAHQTLNGMGIRARAVSMPSFELFEAQDAAYKEHVLPSAVTARVAIEAAVPFGWHRYVGAHGKIIALERFGASAPQEVVFRELGLTAEAVVAAARELLGR</sequence>
<keyword evidence="6" id="KW-0808">Transferase</keyword>
<accession>A0A2M8P948</accession>
<dbReference type="PANTHER" id="PTHR43522">
    <property type="entry name" value="TRANSKETOLASE"/>
    <property type="match status" value="1"/>
</dbReference>
<dbReference type="InterPro" id="IPR009014">
    <property type="entry name" value="Transketo_C/PFOR_II"/>
</dbReference>
<dbReference type="GO" id="GO:0004802">
    <property type="term" value="F:transketolase activity"/>
    <property type="evidence" value="ECO:0007669"/>
    <property type="project" value="UniProtKB-EC"/>
</dbReference>
<keyword evidence="8" id="KW-0460">Magnesium</keyword>
<evidence type="ECO:0000256" key="4">
    <source>
        <dbReference type="ARBA" id="ARBA00011738"/>
    </source>
</evidence>
<dbReference type="PANTHER" id="PTHR43522:SF2">
    <property type="entry name" value="TRANSKETOLASE 1-RELATED"/>
    <property type="match status" value="1"/>
</dbReference>
<dbReference type="EC" id="2.2.1.1" evidence="5"/>
<evidence type="ECO:0000313" key="13">
    <source>
        <dbReference type="Proteomes" id="UP000229681"/>
    </source>
</evidence>
<evidence type="ECO:0000313" key="12">
    <source>
        <dbReference type="EMBL" id="PJF34047.1"/>
    </source>
</evidence>
<dbReference type="InterPro" id="IPR055152">
    <property type="entry name" value="Transketolase-like_C_2"/>
</dbReference>
<feature type="domain" description="Transketolase-like C-terminal" evidence="11">
    <location>
        <begin position="3"/>
        <end position="116"/>
    </location>
</feature>
<feature type="non-terminal residue" evidence="12">
    <location>
        <position position="1"/>
    </location>
</feature>
<evidence type="ECO:0000256" key="5">
    <source>
        <dbReference type="ARBA" id="ARBA00013152"/>
    </source>
</evidence>
<comment type="cofactor">
    <cofactor evidence="2">
        <name>thiamine diphosphate</name>
        <dbReference type="ChEBI" id="CHEBI:58937"/>
    </cofactor>
</comment>
<protein>
    <recommendedName>
        <fullName evidence="5">transketolase</fullName>
        <ecNumber evidence="5">2.2.1.1</ecNumber>
    </recommendedName>
</protein>
<gene>
    <name evidence="12" type="ORF">CUN49_17075</name>
</gene>
<dbReference type="Gene3D" id="3.40.50.920">
    <property type="match status" value="1"/>
</dbReference>
<dbReference type="GO" id="GO:0005829">
    <property type="term" value="C:cytosol"/>
    <property type="evidence" value="ECO:0007669"/>
    <property type="project" value="TreeGrafter"/>
</dbReference>
<proteinExistence type="inferred from homology"/>
<comment type="similarity">
    <text evidence="3">Belongs to the transketolase family.</text>
</comment>
<evidence type="ECO:0000256" key="10">
    <source>
        <dbReference type="ARBA" id="ARBA00049473"/>
    </source>
</evidence>
<keyword evidence="9" id="KW-0786">Thiamine pyrophosphate</keyword>
<dbReference type="EMBL" id="PGTM01000629">
    <property type="protein sequence ID" value="PJF34047.1"/>
    <property type="molecule type" value="Genomic_DNA"/>
</dbReference>
<evidence type="ECO:0000256" key="6">
    <source>
        <dbReference type="ARBA" id="ARBA00022679"/>
    </source>
</evidence>
<evidence type="ECO:0000256" key="1">
    <source>
        <dbReference type="ARBA" id="ARBA00001946"/>
    </source>
</evidence>
<organism evidence="12 13">
    <name type="scientific">Candidatus Thermofonsia Clade 1 bacterium</name>
    <dbReference type="NCBI Taxonomy" id="2364210"/>
    <lineage>
        <taxon>Bacteria</taxon>
        <taxon>Bacillati</taxon>
        <taxon>Chloroflexota</taxon>
        <taxon>Candidatus Thermofontia</taxon>
        <taxon>Candidatus Thermofonsia Clade 1</taxon>
    </lineage>
</organism>
<dbReference type="SUPFAM" id="SSF52922">
    <property type="entry name" value="TK C-terminal domain-like"/>
    <property type="match status" value="1"/>
</dbReference>